<dbReference type="EMBL" id="CP138582">
    <property type="protein sequence ID" value="WPG99332.1"/>
    <property type="molecule type" value="Genomic_DNA"/>
</dbReference>
<sequence>MSTASQLHLTGRASPRKQAGAIGHNKRNPNKTFHVVHQIMSIWQSYRNLSVRTRLIIGGGVMAYAAFGMFVSDRAEQALGFTPTEDDKKRLQEAIPTIHVVDREK</sequence>
<dbReference type="AlphaFoldDB" id="A0AAQ3M3C4"/>
<feature type="region of interest" description="Disordered" evidence="1">
    <location>
        <begin position="1"/>
        <end position="29"/>
    </location>
</feature>
<accession>A0AAQ3M3C4</accession>
<evidence type="ECO:0000313" key="3">
    <source>
        <dbReference type="Proteomes" id="UP001303373"/>
    </source>
</evidence>
<reference evidence="2 3" key="1">
    <citation type="submission" date="2023-11" db="EMBL/GenBank/DDBJ databases">
        <title>An acidophilic fungus is an integral part of prey digestion in a carnivorous sundew plant.</title>
        <authorList>
            <person name="Tsai I.J."/>
        </authorList>
    </citation>
    <scope>NUCLEOTIDE SEQUENCE [LARGE SCALE GENOMIC DNA]</scope>
    <source>
        <strain evidence="2">169a</strain>
    </source>
</reference>
<name>A0AAQ3M3C4_9PEZI</name>
<proteinExistence type="predicted"/>
<protein>
    <submittedName>
        <fullName evidence="2">Uncharacterized protein</fullName>
    </submittedName>
</protein>
<gene>
    <name evidence="2" type="ORF">R9X50_00214600</name>
</gene>
<evidence type="ECO:0000313" key="2">
    <source>
        <dbReference type="EMBL" id="WPG99332.1"/>
    </source>
</evidence>
<evidence type="ECO:0000256" key="1">
    <source>
        <dbReference type="SAM" id="MobiDB-lite"/>
    </source>
</evidence>
<keyword evidence="3" id="KW-1185">Reference proteome</keyword>
<organism evidence="2 3">
    <name type="scientific">Acrodontium crateriforme</name>
    <dbReference type="NCBI Taxonomy" id="150365"/>
    <lineage>
        <taxon>Eukaryota</taxon>
        <taxon>Fungi</taxon>
        <taxon>Dikarya</taxon>
        <taxon>Ascomycota</taxon>
        <taxon>Pezizomycotina</taxon>
        <taxon>Dothideomycetes</taxon>
        <taxon>Dothideomycetidae</taxon>
        <taxon>Mycosphaerellales</taxon>
        <taxon>Teratosphaeriaceae</taxon>
        <taxon>Acrodontium</taxon>
    </lineage>
</organism>
<dbReference type="Proteomes" id="UP001303373">
    <property type="component" value="Chromosome 3"/>
</dbReference>